<feature type="signal peptide" evidence="1">
    <location>
        <begin position="1"/>
        <end position="21"/>
    </location>
</feature>
<name>A0ABT8SK90_9CAUL</name>
<reference evidence="2" key="1">
    <citation type="submission" date="2023-07" db="EMBL/GenBank/DDBJ databases">
        <title>Brevundimonas soil sp. nov., isolated from the soil of chemical plant.</title>
        <authorList>
            <person name="Wu N."/>
        </authorList>
    </citation>
    <scope>NUCLEOTIDE SEQUENCE</scope>
    <source>
        <strain evidence="2">XZ-24</strain>
    </source>
</reference>
<evidence type="ECO:0000256" key="1">
    <source>
        <dbReference type="SAM" id="SignalP"/>
    </source>
</evidence>
<protein>
    <submittedName>
        <fullName evidence="2">Uncharacterized protein</fullName>
    </submittedName>
</protein>
<dbReference type="Proteomes" id="UP001169063">
    <property type="component" value="Unassembled WGS sequence"/>
</dbReference>
<sequence length="286" mass="31025">MPRSLLPAVALALLAGASVEAQPQGGGMDVAQALAAAHAASPRDGWLADQADDWAEADRDYPQELDDSAREARVRLLQNEIETARAFDRAFSWEQIATTCLGQALEGCGVTAAGLLYVDRDEAVAWQTVGGHTDMDGIRAGFVILARDGDGWRPFGWGYDGVIYEAPSLGGEMDQTLIHVPGRMMGTGNGNADQIYVRQGDGGWRDLRLMPWKREMRARLPGGLEVWKGVDYRIGAMMALTQLWRPTDGNCCPTGGDAIINLAVEGDRLAVTDMSVRRVEDLIPRN</sequence>
<proteinExistence type="predicted"/>
<evidence type="ECO:0000313" key="3">
    <source>
        <dbReference type="Proteomes" id="UP001169063"/>
    </source>
</evidence>
<keyword evidence="1" id="KW-0732">Signal</keyword>
<accession>A0ABT8SK90</accession>
<comment type="caution">
    <text evidence="2">The sequence shown here is derived from an EMBL/GenBank/DDBJ whole genome shotgun (WGS) entry which is preliminary data.</text>
</comment>
<dbReference type="EMBL" id="JAUKTR010000002">
    <property type="protein sequence ID" value="MDO1558985.1"/>
    <property type="molecule type" value="Genomic_DNA"/>
</dbReference>
<dbReference type="RefSeq" id="WP_302109414.1">
    <property type="nucleotide sequence ID" value="NZ_JAUKTR010000002.1"/>
</dbReference>
<keyword evidence="3" id="KW-1185">Reference proteome</keyword>
<gene>
    <name evidence="2" type="ORF">Q0812_06035</name>
</gene>
<organism evidence="2 3">
    <name type="scientific">Peiella sedimenti</name>
    <dbReference type="NCBI Taxonomy" id="3061083"/>
    <lineage>
        <taxon>Bacteria</taxon>
        <taxon>Pseudomonadati</taxon>
        <taxon>Pseudomonadota</taxon>
        <taxon>Alphaproteobacteria</taxon>
        <taxon>Caulobacterales</taxon>
        <taxon>Caulobacteraceae</taxon>
        <taxon>Peiella</taxon>
    </lineage>
</organism>
<evidence type="ECO:0000313" key="2">
    <source>
        <dbReference type="EMBL" id="MDO1558985.1"/>
    </source>
</evidence>
<feature type="chain" id="PRO_5045644863" evidence="1">
    <location>
        <begin position="22"/>
        <end position="286"/>
    </location>
</feature>